<dbReference type="SUPFAM" id="SSF53955">
    <property type="entry name" value="Lysozyme-like"/>
    <property type="match status" value="1"/>
</dbReference>
<dbReference type="RefSeq" id="WP_281765437.1">
    <property type="nucleotide sequence ID" value="NZ_BRVO01000002.1"/>
</dbReference>
<gene>
    <name evidence="1" type="ORF">Y10_21810</name>
</gene>
<proteinExistence type="predicted"/>
<dbReference type="InterPro" id="IPR023346">
    <property type="entry name" value="Lysozyme-like_dom_sf"/>
</dbReference>
<evidence type="ECO:0008006" key="3">
    <source>
        <dbReference type="Google" id="ProtNLM"/>
    </source>
</evidence>
<protein>
    <recommendedName>
        <fullName evidence="3">Peptidoglycan-binding protein LysM</fullName>
    </recommendedName>
</protein>
<accession>A0ABQ5MK61</accession>
<name>A0ABQ5MK61_9FLAO</name>
<dbReference type="Proteomes" id="UP001143543">
    <property type="component" value="Unassembled WGS sequence"/>
</dbReference>
<comment type="caution">
    <text evidence="1">The sequence shown here is derived from an EMBL/GenBank/DDBJ whole genome shotgun (WGS) entry which is preliminary data.</text>
</comment>
<organism evidence="1 2">
    <name type="scientific">Neptunitalea lumnitzerae</name>
    <dbReference type="NCBI Taxonomy" id="2965509"/>
    <lineage>
        <taxon>Bacteria</taxon>
        <taxon>Pseudomonadati</taxon>
        <taxon>Bacteroidota</taxon>
        <taxon>Flavobacteriia</taxon>
        <taxon>Flavobacteriales</taxon>
        <taxon>Flavobacteriaceae</taxon>
        <taxon>Neptunitalea</taxon>
    </lineage>
</organism>
<dbReference type="Gene3D" id="1.10.530.10">
    <property type="match status" value="1"/>
</dbReference>
<keyword evidence="2" id="KW-1185">Reference proteome</keyword>
<evidence type="ECO:0000313" key="1">
    <source>
        <dbReference type="EMBL" id="GLB49813.1"/>
    </source>
</evidence>
<sequence length="219" mass="24592">MKKNAVKIILSLVFVGFLYFGYSSSRTQTYRKPLVKVQKVIDDSLAIKIVHPKPLADLEDLEIIKPPYTGKSFTGFKEALGYKESRGNYFVTNQLGYLGKYQFGRNTLKAFGIYDTQKFLNDPELQEKVLIAYMSRNKAILRKEISKYAGKTINGVNVTESGILAAAHLGGAGNVKKFLKSSGRNVFRDANGTSIKFYMKKFAGYDVSFIKANRRAKVL</sequence>
<dbReference type="EMBL" id="BRVO01000002">
    <property type="protein sequence ID" value="GLB49813.1"/>
    <property type="molecule type" value="Genomic_DNA"/>
</dbReference>
<evidence type="ECO:0000313" key="2">
    <source>
        <dbReference type="Proteomes" id="UP001143543"/>
    </source>
</evidence>
<reference evidence="1" key="1">
    <citation type="submission" date="2022-07" db="EMBL/GenBank/DDBJ databases">
        <title>Taxonomy of Novel Oxalotrophic and Methylotrophic Bacteria.</title>
        <authorList>
            <person name="Sahin N."/>
            <person name="Tani A."/>
        </authorList>
    </citation>
    <scope>NUCLEOTIDE SEQUENCE</scope>
    <source>
        <strain evidence="1">Y10</strain>
    </source>
</reference>